<evidence type="ECO:0000313" key="2">
    <source>
        <dbReference type="EMBL" id="MSC31558.1"/>
    </source>
</evidence>
<sequence>MKYFITEAERKELHTTCLFEFQKCTYQDRYWCEDSICLHADIFDELKLFELFHTALPHFDYYGRTEVHPENWEVLLLLSHNYGDEKEAVILELESWVENCFKVENAFTICGI</sequence>
<dbReference type="Proteomes" id="UP000433575">
    <property type="component" value="Unassembled WGS sequence"/>
</dbReference>
<accession>A0A6N7S1J4</accession>
<dbReference type="AlphaFoldDB" id="A0A6N7S1J4"/>
<keyword evidence="4" id="KW-1185">Reference proteome</keyword>
<proteinExistence type="predicted"/>
<protein>
    <submittedName>
        <fullName evidence="1">Uncharacterized protein</fullName>
    </submittedName>
</protein>
<organism evidence="1 3">
    <name type="scientific">Holdemania massiliensis</name>
    <dbReference type="NCBI Taxonomy" id="1468449"/>
    <lineage>
        <taxon>Bacteria</taxon>
        <taxon>Bacillati</taxon>
        <taxon>Bacillota</taxon>
        <taxon>Erysipelotrichia</taxon>
        <taxon>Erysipelotrichales</taxon>
        <taxon>Erysipelotrichaceae</taxon>
        <taxon>Holdemania</taxon>
    </lineage>
</organism>
<name>A0A6N7S1J4_9FIRM</name>
<dbReference type="Proteomes" id="UP000480929">
    <property type="component" value="Unassembled WGS sequence"/>
</dbReference>
<reference evidence="3 4" key="1">
    <citation type="journal article" date="2019" name="Nat. Med.">
        <title>A library of human gut bacterial isolates paired with longitudinal multiomics data enables mechanistic microbiome research.</title>
        <authorList>
            <person name="Poyet M."/>
            <person name="Groussin M."/>
            <person name="Gibbons S.M."/>
            <person name="Avila-Pacheco J."/>
            <person name="Jiang X."/>
            <person name="Kearney S.M."/>
            <person name="Perrotta A.R."/>
            <person name="Berdy B."/>
            <person name="Zhao S."/>
            <person name="Lieberman T.D."/>
            <person name="Swanson P.K."/>
            <person name="Smith M."/>
            <person name="Roesemann S."/>
            <person name="Alexander J.E."/>
            <person name="Rich S.A."/>
            <person name="Livny J."/>
            <person name="Vlamakis H."/>
            <person name="Clish C."/>
            <person name="Bullock K."/>
            <person name="Deik A."/>
            <person name="Scott J."/>
            <person name="Pierce K.A."/>
            <person name="Xavier R.J."/>
            <person name="Alm E.J."/>
        </authorList>
    </citation>
    <scope>NUCLEOTIDE SEQUENCE [LARGE SCALE GENOMIC DNA]</scope>
    <source>
        <strain evidence="1 3">BIOML-A4</strain>
        <strain evidence="2 4">BIOML-A5</strain>
    </source>
</reference>
<dbReference type="RefSeq" id="WP_154237474.1">
    <property type="nucleotide sequence ID" value="NZ_CALJPI010000115.1"/>
</dbReference>
<dbReference type="OrthoDB" id="1821617at2"/>
<gene>
    <name evidence="2" type="ORF">GKD88_00250</name>
    <name evidence="1" type="ORF">GKE08_00245</name>
</gene>
<evidence type="ECO:0000313" key="1">
    <source>
        <dbReference type="EMBL" id="MSA87763.1"/>
    </source>
</evidence>
<comment type="caution">
    <text evidence="1">The sequence shown here is derived from an EMBL/GenBank/DDBJ whole genome shotgun (WGS) entry which is preliminary data.</text>
</comment>
<evidence type="ECO:0000313" key="3">
    <source>
        <dbReference type="Proteomes" id="UP000433575"/>
    </source>
</evidence>
<evidence type="ECO:0000313" key="4">
    <source>
        <dbReference type="Proteomes" id="UP000480929"/>
    </source>
</evidence>
<dbReference type="EMBL" id="WKPI01000001">
    <property type="protein sequence ID" value="MSC31558.1"/>
    <property type="molecule type" value="Genomic_DNA"/>
</dbReference>
<dbReference type="EMBL" id="WKPJ01000001">
    <property type="protein sequence ID" value="MSA87763.1"/>
    <property type="molecule type" value="Genomic_DNA"/>
</dbReference>